<proteinExistence type="predicted"/>
<keyword evidence="4" id="KW-1133">Transmembrane helix</keyword>
<name>A0AAV5SA88_9BILA</name>
<feature type="non-terminal residue" evidence="6">
    <location>
        <position position="1"/>
    </location>
</feature>
<evidence type="ECO:0000256" key="3">
    <source>
        <dbReference type="SAM" id="MobiDB-lite"/>
    </source>
</evidence>
<evidence type="ECO:0000313" key="7">
    <source>
        <dbReference type="Proteomes" id="UP001432027"/>
    </source>
</evidence>
<evidence type="ECO:0000313" key="6">
    <source>
        <dbReference type="EMBL" id="GMS80156.1"/>
    </source>
</evidence>
<evidence type="ECO:0000256" key="2">
    <source>
        <dbReference type="ARBA" id="ARBA00022737"/>
    </source>
</evidence>
<comment type="caution">
    <text evidence="6">The sequence shown here is derived from an EMBL/GenBank/DDBJ whole genome shotgun (WGS) entry which is preliminary data.</text>
</comment>
<feature type="transmembrane region" description="Helical" evidence="4">
    <location>
        <begin position="94"/>
        <end position="115"/>
    </location>
</feature>
<dbReference type="SMART" id="SM00450">
    <property type="entry name" value="RHOD"/>
    <property type="match status" value="1"/>
</dbReference>
<evidence type="ECO:0000256" key="1">
    <source>
        <dbReference type="ARBA" id="ARBA00022679"/>
    </source>
</evidence>
<dbReference type="GO" id="GO:0004792">
    <property type="term" value="F:thiosulfate-cyanide sulfurtransferase activity"/>
    <property type="evidence" value="ECO:0007669"/>
    <property type="project" value="TreeGrafter"/>
</dbReference>
<dbReference type="EMBL" id="BTSX01000001">
    <property type="protein sequence ID" value="GMS80156.1"/>
    <property type="molecule type" value="Genomic_DNA"/>
</dbReference>
<dbReference type="PANTHER" id="PTHR11364:SF30">
    <property type="entry name" value="RHODANESE DOMAIN-CONTAINING PROTEIN"/>
    <property type="match status" value="1"/>
</dbReference>
<reference evidence="6" key="1">
    <citation type="submission" date="2023-10" db="EMBL/GenBank/DDBJ databases">
        <title>Genome assembly of Pristionchus species.</title>
        <authorList>
            <person name="Yoshida K."/>
            <person name="Sommer R.J."/>
        </authorList>
    </citation>
    <scope>NUCLEOTIDE SEQUENCE</scope>
    <source>
        <strain evidence="6">RS0144</strain>
    </source>
</reference>
<dbReference type="InterPro" id="IPR045078">
    <property type="entry name" value="TST/MPST-like"/>
</dbReference>
<dbReference type="GO" id="GO:0005739">
    <property type="term" value="C:mitochondrion"/>
    <property type="evidence" value="ECO:0007669"/>
    <property type="project" value="TreeGrafter"/>
</dbReference>
<evidence type="ECO:0000256" key="4">
    <source>
        <dbReference type="SAM" id="Phobius"/>
    </source>
</evidence>
<feature type="region of interest" description="Disordered" evidence="3">
    <location>
        <begin position="123"/>
        <end position="144"/>
    </location>
</feature>
<dbReference type="AlphaFoldDB" id="A0AAV5SA88"/>
<keyword evidence="7" id="KW-1185">Reference proteome</keyword>
<feature type="compositionally biased region" description="Polar residues" evidence="3">
    <location>
        <begin position="123"/>
        <end position="134"/>
    </location>
</feature>
<dbReference type="Proteomes" id="UP001432027">
    <property type="component" value="Unassembled WGS sequence"/>
</dbReference>
<dbReference type="Pfam" id="PF00581">
    <property type="entry name" value="Rhodanese"/>
    <property type="match status" value="1"/>
</dbReference>
<dbReference type="CDD" id="cd01448">
    <property type="entry name" value="TST_Repeat_1"/>
    <property type="match status" value="1"/>
</dbReference>
<gene>
    <name evidence="6" type="ORF">PENTCL1PPCAC_2331</name>
</gene>
<keyword evidence="2" id="KW-0677">Repeat</keyword>
<keyword evidence="4" id="KW-0812">Transmembrane</keyword>
<dbReference type="Gene3D" id="3.40.250.10">
    <property type="entry name" value="Rhodanese-like domain"/>
    <property type="match status" value="1"/>
</dbReference>
<dbReference type="PROSITE" id="PS50206">
    <property type="entry name" value="RHODANESE_3"/>
    <property type="match status" value="1"/>
</dbReference>
<dbReference type="InterPro" id="IPR001763">
    <property type="entry name" value="Rhodanese-like_dom"/>
</dbReference>
<dbReference type="PANTHER" id="PTHR11364">
    <property type="entry name" value="THIOSULFATE SULFERTANSFERASE"/>
    <property type="match status" value="1"/>
</dbReference>
<feature type="domain" description="Rhodanese" evidence="5">
    <location>
        <begin position="182"/>
        <end position="266"/>
    </location>
</feature>
<keyword evidence="1" id="KW-0808">Transferase</keyword>
<sequence>RMDRWQNPSQHQSQVCHIDLSKESSRDTYNTIDESGVKEYEDPDYLYDEKTVNRRSTLPSVPVTPPMALRGTLRPTHLAIHQPKESTSWRNMGMMIGMAAVLVLMVIFLIFFLLMGNRTQNNFHPTSSQPSQDAYPSPDKHSSLRDELEMTPNHLLTLLLTKRKLCLFEASTENVDHSLDNFNDEHIESARLLFHSNLSHASVPVHPLQFQRYIRSLGVDDTCHIIIYDRGQTIWATYAAWIFKLFGHKRVSLLSGGFRGWKSSQSQSPNIEQRLDPLLLCPDKVISPLHGMNPL</sequence>
<accession>A0AAV5SA88</accession>
<dbReference type="SUPFAM" id="SSF52821">
    <property type="entry name" value="Rhodanese/Cell cycle control phosphatase"/>
    <property type="match status" value="1"/>
</dbReference>
<dbReference type="InterPro" id="IPR036873">
    <property type="entry name" value="Rhodanese-like_dom_sf"/>
</dbReference>
<evidence type="ECO:0000259" key="5">
    <source>
        <dbReference type="PROSITE" id="PS50206"/>
    </source>
</evidence>
<keyword evidence="4" id="KW-0472">Membrane</keyword>
<organism evidence="6 7">
    <name type="scientific">Pristionchus entomophagus</name>
    <dbReference type="NCBI Taxonomy" id="358040"/>
    <lineage>
        <taxon>Eukaryota</taxon>
        <taxon>Metazoa</taxon>
        <taxon>Ecdysozoa</taxon>
        <taxon>Nematoda</taxon>
        <taxon>Chromadorea</taxon>
        <taxon>Rhabditida</taxon>
        <taxon>Rhabditina</taxon>
        <taxon>Diplogasteromorpha</taxon>
        <taxon>Diplogasteroidea</taxon>
        <taxon>Neodiplogasteridae</taxon>
        <taxon>Pristionchus</taxon>
    </lineage>
</organism>
<protein>
    <recommendedName>
        <fullName evidence="5">Rhodanese domain-containing protein</fullName>
    </recommendedName>
</protein>